<dbReference type="Proteomes" id="UP000007089">
    <property type="component" value="Chromosome"/>
</dbReference>
<protein>
    <submittedName>
        <fullName evidence="2">Uncharacterized protein</fullName>
    </submittedName>
</protein>
<dbReference type="KEGG" id="acp:A2cp1_1648"/>
<feature type="transmembrane region" description="Helical" evidence="1">
    <location>
        <begin position="12"/>
        <end position="31"/>
    </location>
</feature>
<evidence type="ECO:0000256" key="1">
    <source>
        <dbReference type="SAM" id="Phobius"/>
    </source>
</evidence>
<keyword evidence="1" id="KW-0812">Transmembrane</keyword>
<proteinExistence type="predicted"/>
<keyword evidence="1" id="KW-0472">Membrane</keyword>
<organism evidence="2 3">
    <name type="scientific">Anaeromyxobacter dehalogenans (strain ATCC BAA-258 / DSM 21875 / 2CP-1)</name>
    <dbReference type="NCBI Taxonomy" id="455488"/>
    <lineage>
        <taxon>Bacteria</taxon>
        <taxon>Pseudomonadati</taxon>
        <taxon>Myxococcota</taxon>
        <taxon>Myxococcia</taxon>
        <taxon>Myxococcales</taxon>
        <taxon>Cystobacterineae</taxon>
        <taxon>Anaeromyxobacteraceae</taxon>
        <taxon>Anaeromyxobacter</taxon>
    </lineage>
</organism>
<dbReference type="AlphaFoldDB" id="B8J5P4"/>
<sequence>MIPRVGRAKTTVLVLGICAVVTGAMMLPFPVTNPKVFTQSFFALVASTGAFARPGFVVILGGLGCLAVAALLPSDRW</sequence>
<dbReference type="EMBL" id="CP001359">
    <property type="protein sequence ID" value="ACL64991.1"/>
    <property type="molecule type" value="Genomic_DNA"/>
</dbReference>
<reference evidence="2" key="1">
    <citation type="submission" date="2009-01" db="EMBL/GenBank/DDBJ databases">
        <title>Complete sequence of Anaeromyxobacter dehalogenans 2CP-1.</title>
        <authorList>
            <consortium name="US DOE Joint Genome Institute"/>
            <person name="Lucas S."/>
            <person name="Copeland A."/>
            <person name="Lapidus A."/>
            <person name="Glavina del Rio T."/>
            <person name="Dalin E."/>
            <person name="Tice H."/>
            <person name="Bruce D."/>
            <person name="Goodwin L."/>
            <person name="Pitluck S."/>
            <person name="Saunders E."/>
            <person name="Brettin T."/>
            <person name="Detter J.C."/>
            <person name="Han C."/>
            <person name="Larimer F."/>
            <person name="Land M."/>
            <person name="Hauser L."/>
            <person name="Kyrpides N."/>
            <person name="Ovchinnikova G."/>
            <person name="Beliaev A.S."/>
            <person name="Richardson P."/>
        </authorList>
    </citation>
    <scope>NUCLEOTIDE SEQUENCE</scope>
    <source>
        <strain evidence="2">2CP-1</strain>
    </source>
</reference>
<dbReference type="HOGENOM" id="CLU_2696458_0_0_7"/>
<keyword evidence="3" id="KW-1185">Reference proteome</keyword>
<accession>B8J5P4</accession>
<keyword evidence="1" id="KW-1133">Transmembrane helix</keyword>
<name>B8J5P4_ANAD2</name>
<evidence type="ECO:0000313" key="2">
    <source>
        <dbReference type="EMBL" id="ACL64991.1"/>
    </source>
</evidence>
<feature type="transmembrane region" description="Helical" evidence="1">
    <location>
        <begin position="51"/>
        <end position="72"/>
    </location>
</feature>
<gene>
    <name evidence="2" type="ordered locus">A2cp1_1648</name>
</gene>
<evidence type="ECO:0000313" key="3">
    <source>
        <dbReference type="Proteomes" id="UP000007089"/>
    </source>
</evidence>